<organism evidence="1">
    <name type="scientific">marine sediment metagenome</name>
    <dbReference type="NCBI Taxonomy" id="412755"/>
    <lineage>
        <taxon>unclassified sequences</taxon>
        <taxon>metagenomes</taxon>
        <taxon>ecological metagenomes</taxon>
    </lineage>
</organism>
<evidence type="ECO:0008006" key="2">
    <source>
        <dbReference type="Google" id="ProtNLM"/>
    </source>
</evidence>
<gene>
    <name evidence="1" type="ORF">S01H1_32173</name>
</gene>
<dbReference type="Pfam" id="PF01987">
    <property type="entry name" value="AIM24"/>
    <property type="match status" value="1"/>
</dbReference>
<dbReference type="InterPro" id="IPR002838">
    <property type="entry name" value="AIM24"/>
</dbReference>
<dbReference type="NCBIfam" id="TIGR00266">
    <property type="entry name" value="TIGR00266 family protein"/>
    <property type="match status" value="1"/>
</dbReference>
<comment type="caution">
    <text evidence="1">The sequence shown here is derived from an EMBL/GenBank/DDBJ whole genome shotgun (WGS) entry which is preliminary data.</text>
</comment>
<reference evidence="1" key="1">
    <citation type="journal article" date="2014" name="Front. Microbiol.">
        <title>High frequency of phylogenetically diverse reductive dehalogenase-homologous genes in deep subseafloor sedimentary metagenomes.</title>
        <authorList>
            <person name="Kawai M."/>
            <person name="Futagami T."/>
            <person name="Toyoda A."/>
            <person name="Takaki Y."/>
            <person name="Nishi S."/>
            <person name="Hori S."/>
            <person name="Arai W."/>
            <person name="Tsubouchi T."/>
            <person name="Morono Y."/>
            <person name="Uchiyama I."/>
            <person name="Ito T."/>
            <person name="Fujiyama A."/>
            <person name="Inagaki F."/>
            <person name="Takami H."/>
        </authorList>
    </citation>
    <scope>NUCLEOTIDE SEQUENCE</scope>
    <source>
        <strain evidence="1">Expedition CK06-06</strain>
    </source>
</reference>
<dbReference type="Gene3D" id="3.60.160.10">
    <property type="entry name" value="Mitochondrial biogenesis AIM24"/>
    <property type="match status" value="1"/>
</dbReference>
<proteinExistence type="predicted"/>
<protein>
    <recommendedName>
        <fullName evidence="2">TIGR00266 family protein</fullName>
    </recommendedName>
</protein>
<dbReference type="InterPro" id="IPR036983">
    <property type="entry name" value="AIM24_sf"/>
</dbReference>
<dbReference type="InterPro" id="IPR016031">
    <property type="entry name" value="Trp_RNA-bd_attenuator-like_dom"/>
</dbReference>
<sequence length="241" mass="26264">MVVERGSIKYEIKYSPSYALLEIQLPENGHIIAEAGALTYMSSNIEVETRTRMKETGIWGALKVSLLGGETLFITDYRAKGGPGKAGFVSAPLGDIACLEISPNKGYIIQSSAYIASTEGVKLDTQWQGFTKGLFGQNLFMLKTLGEGDIFINTFGAIDKHELGVGESLIVDNYHLAALSDTCNYEVRMFGGLKSTILGGEGFVTEVTGPGEVFIQTKNVKEFVDWIWRYIAPKVRTRGGG</sequence>
<dbReference type="SUPFAM" id="SSF51219">
    <property type="entry name" value="TRAP-like"/>
    <property type="match status" value="1"/>
</dbReference>
<accession>X0V5W7</accession>
<dbReference type="EMBL" id="BARS01019904">
    <property type="protein sequence ID" value="GAF96025.1"/>
    <property type="molecule type" value="Genomic_DNA"/>
</dbReference>
<name>X0V5W7_9ZZZZ</name>
<dbReference type="PANTHER" id="PTHR43657:SF1">
    <property type="entry name" value="ALTERED INHERITANCE OF MITOCHONDRIA PROTEIN 24, MITOCHONDRIAL"/>
    <property type="match status" value="1"/>
</dbReference>
<dbReference type="AlphaFoldDB" id="X0V5W7"/>
<evidence type="ECO:0000313" key="1">
    <source>
        <dbReference type="EMBL" id="GAF96025.1"/>
    </source>
</evidence>
<dbReference type="PANTHER" id="PTHR43657">
    <property type="entry name" value="TRYPTOPHAN RNA-BINDING ATTENUATOR PROTEIN-LIKE PROTEIN"/>
    <property type="match status" value="1"/>
</dbReference>
<feature type="non-terminal residue" evidence="1">
    <location>
        <position position="241"/>
    </location>
</feature>